<dbReference type="Proteomes" id="UP000688947">
    <property type="component" value="Unassembled WGS sequence"/>
</dbReference>
<dbReference type="OrthoDB" id="106306at2759"/>
<proteinExistence type="predicted"/>
<reference evidence="1" key="1">
    <citation type="submission" date="2021-01" db="EMBL/GenBank/DDBJ databases">
        <title>Phytophthora aleatoria, a newly-described species from Pinus radiata is distinct from Phytophthora cactorum isolates based on comparative genomics.</title>
        <authorList>
            <person name="Mcdougal R."/>
            <person name="Panda P."/>
            <person name="Williams N."/>
            <person name="Studholme D.J."/>
        </authorList>
    </citation>
    <scope>NUCLEOTIDE SEQUENCE</scope>
    <source>
        <strain evidence="1">NZFS 3830</strain>
    </source>
</reference>
<dbReference type="AlphaFoldDB" id="A0A8T1U5T4"/>
<gene>
    <name evidence="1" type="ORF">JG687_00012877</name>
</gene>
<accession>A0A8T1U5T4</accession>
<name>A0A8T1U5T4_9STRA</name>
<comment type="caution">
    <text evidence="1">The sequence shown here is derived from an EMBL/GenBank/DDBJ whole genome shotgun (WGS) entry which is preliminary data.</text>
</comment>
<organism evidence="1 2">
    <name type="scientific">Phytophthora cactorum</name>
    <dbReference type="NCBI Taxonomy" id="29920"/>
    <lineage>
        <taxon>Eukaryota</taxon>
        <taxon>Sar</taxon>
        <taxon>Stramenopiles</taxon>
        <taxon>Oomycota</taxon>
        <taxon>Peronosporomycetes</taxon>
        <taxon>Peronosporales</taxon>
        <taxon>Peronosporaceae</taxon>
        <taxon>Phytophthora</taxon>
    </lineage>
</organism>
<evidence type="ECO:0000313" key="1">
    <source>
        <dbReference type="EMBL" id="KAG6952654.1"/>
    </source>
</evidence>
<evidence type="ECO:0000313" key="2">
    <source>
        <dbReference type="Proteomes" id="UP000688947"/>
    </source>
</evidence>
<protein>
    <submittedName>
        <fullName evidence="1">Uncharacterized protein</fullName>
    </submittedName>
</protein>
<dbReference type="EMBL" id="JAENGZ010000901">
    <property type="protein sequence ID" value="KAG6952654.1"/>
    <property type="molecule type" value="Genomic_DNA"/>
</dbReference>
<sequence length="101" mass="11541">MLLGVLPDLPIRDVTANNRQRCKNQLKWASALQEIRASRRNSDVCLATTIVDNLYQSDFFFTNLPWMWMCTAIIDIGHNCLLYGSVFSPPDVVGAFRLHQK</sequence>